<comment type="pathway">
    <text evidence="1">Cofactor biosynthesis; biotin biosynthesis; biotin from 7,8-diaminononanoate: step 2/2.</text>
</comment>
<dbReference type="GO" id="GO:0009102">
    <property type="term" value="P:biotin biosynthetic process"/>
    <property type="evidence" value="ECO:0007669"/>
    <property type="project" value="UniProtKB-UniPathway"/>
</dbReference>
<evidence type="ECO:0000313" key="17">
    <source>
        <dbReference type="EMBL" id="PWY86807.1"/>
    </source>
</evidence>
<evidence type="ECO:0000256" key="4">
    <source>
        <dbReference type="ARBA" id="ARBA00022485"/>
    </source>
</evidence>
<keyword evidence="4 15" id="KW-0004">4Fe-4S</keyword>
<evidence type="ECO:0000256" key="14">
    <source>
        <dbReference type="ARBA" id="ARBA00034078"/>
    </source>
</evidence>
<dbReference type="SMART" id="SM00876">
    <property type="entry name" value="BATS"/>
    <property type="match status" value="1"/>
</dbReference>
<dbReference type="Pfam" id="PF06968">
    <property type="entry name" value="BATS"/>
    <property type="match status" value="1"/>
</dbReference>
<dbReference type="CDD" id="cd01335">
    <property type="entry name" value="Radical_SAM"/>
    <property type="match status" value="1"/>
</dbReference>
<dbReference type="UniPathway" id="UPA00078">
    <property type="reaction ID" value="UER00162"/>
</dbReference>
<evidence type="ECO:0000256" key="3">
    <source>
        <dbReference type="ARBA" id="ARBA00012236"/>
    </source>
</evidence>
<evidence type="ECO:0000256" key="7">
    <source>
        <dbReference type="ARBA" id="ARBA00022714"/>
    </source>
</evidence>
<dbReference type="RefSeq" id="XP_025401039.1">
    <property type="nucleotide sequence ID" value="XM_025542796.1"/>
</dbReference>
<accession>A0A317WP03</accession>
<dbReference type="OrthoDB" id="2414104at2759"/>
<comment type="cofactor">
    <cofactor evidence="15">
        <name>[2Fe-2S] cluster</name>
        <dbReference type="ChEBI" id="CHEBI:190135"/>
    </cofactor>
    <text evidence="15">Binds 1 [2Fe-2S] cluster. The cluster is coordinated with 3 cysteines and 1 arginine.</text>
</comment>
<evidence type="ECO:0000256" key="1">
    <source>
        <dbReference type="ARBA" id="ARBA00004942"/>
    </source>
</evidence>
<evidence type="ECO:0000256" key="13">
    <source>
        <dbReference type="ARBA" id="ARBA00023128"/>
    </source>
</evidence>
<dbReference type="SFLD" id="SFLDS00029">
    <property type="entry name" value="Radical_SAM"/>
    <property type="match status" value="1"/>
</dbReference>
<dbReference type="VEuPathDB" id="FungiDB:BO70DRAFT_360515"/>
<dbReference type="GO" id="GO:0004076">
    <property type="term" value="F:biotin synthase activity"/>
    <property type="evidence" value="ECO:0007669"/>
    <property type="project" value="UniProtKB-EC"/>
</dbReference>
<keyword evidence="11 15" id="KW-0408">Iron</keyword>
<reference evidence="17 18" key="1">
    <citation type="submission" date="2016-12" db="EMBL/GenBank/DDBJ databases">
        <title>The genomes of Aspergillus section Nigri reveals drivers in fungal speciation.</title>
        <authorList>
            <consortium name="DOE Joint Genome Institute"/>
            <person name="Vesth T.C."/>
            <person name="Nybo J."/>
            <person name="Theobald S."/>
            <person name="Brandl J."/>
            <person name="Frisvad J.C."/>
            <person name="Nielsen K.F."/>
            <person name="Lyhne E.K."/>
            <person name="Kogle M.E."/>
            <person name="Kuo A."/>
            <person name="Riley R."/>
            <person name="Clum A."/>
            <person name="Nolan M."/>
            <person name="Lipzen A."/>
            <person name="Salamov A."/>
            <person name="Henrissat B."/>
            <person name="Wiebenga A."/>
            <person name="De Vries R.P."/>
            <person name="Grigoriev I.V."/>
            <person name="Mortensen U.H."/>
            <person name="Andersen M.R."/>
            <person name="Baker S.E."/>
        </authorList>
    </citation>
    <scope>NUCLEOTIDE SEQUENCE [LARGE SCALE GENOMIC DNA]</scope>
    <source>
        <strain evidence="17 18">CBS 117.55</strain>
    </source>
</reference>
<comment type="cofactor">
    <cofactor evidence="15">
        <name>[4Fe-4S] cluster</name>
        <dbReference type="ChEBI" id="CHEBI:49883"/>
    </cofactor>
    <text evidence="15">Binds 1 [4Fe-4S] cluster. The cluster is coordinated with 3 cysteines and an exchangeable S-adenosyl-L-methionine.</text>
</comment>
<evidence type="ECO:0000256" key="5">
    <source>
        <dbReference type="ARBA" id="ARBA00022679"/>
    </source>
</evidence>
<organism evidence="17 18">
    <name type="scientific">Aspergillus heteromorphus CBS 117.55</name>
    <dbReference type="NCBI Taxonomy" id="1448321"/>
    <lineage>
        <taxon>Eukaryota</taxon>
        <taxon>Fungi</taxon>
        <taxon>Dikarya</taxon>
        <taxon>Ascomycota</taxon>
        <taxon>Pezizomycotina</taxon>
        <taxon>Eurotiomycetes</taxon>
        <taxon>Eurotiomycetidae</taxon>
        <taxon>Eurotiales</taxon>
        <taxon>Aspergillaceae</taxon>
        <taxon>Aspergillus</taxon>
        <taxon>Aspergillus subgen. Circumdati</taxon>
    </lineage>
</organism>
<evidence type="ECO:0000313" key="18">
    <source>
        <dbReference type="Proteomes" id="UP000247233"/>
    </source>
</evidence>
<dbReference type="InterPro" id="IPR024177">
    <property type="entry name" value="Biotin_synthase"/>
</dbReference>
<dbReference type="STRING" id="1448321.A0A317WP03"/>
<dbReference type="SMART" id="SM00729">
    <property type="entry name" value="Elp3"/>
    <property type="match status" value="1"/>
</dbReference>
<dbReference type="GO" id="GO:0046872">
    <property type="term" value="F:metal ion binding"/>
    <property type="evidence" value="ECO:0007669"/>
    <property type="project" value="UniProtKB-KW"/>
</dbReference>
<dbReference type="SFLD" id="SFLDG01060">
    <property type="entry name" value="BATS_domain_containing"/>
    <property type="match status" value="1"/>
</dbReference>
<dbReference type="EC" id="2.8.1.6" evidence="3"/>
<dbReference type="NCBIfam" id="TIGR00433">
    <property type="entry name" value="bioB"/>
    <property type="match status" value="1"/>
</dbReference>
<feature type="binding site" evidence="15">
    <location>
        <position position="172"/>
    </location>
    <ligand>
        <name>[2Fe-2S] cluster</name>
        <dbReference type="ChEBI" id="CHEBI:190135"/>
    </ligand>
</feature>
<keyword evidence="7 15" id="KW-0001">2Fe-2S</keyword>
<dbReference type="Proteomes" id="UP000247233">
    <property type="component" value="Unassembled WGS sequence"/>
</dbReference>
<keyword evidence="6 15" id="KW-0949">S-adenosyl-L-methionine</keyword>
<keyword evidence="12 15" id="KW-0411">Iron-sulfur</keyword>
<dbReference type="AlphaFoldDB" id="A0A317WP03"/>
<evidence type="ECO:0000256" key="9">
    <source>
        <dbReference type="ARBA" id="ARBA00022756"/>
    </source>
</evidence>
<feature type="domain" description="Radical SAM core" evidence="16">
    <location>
        <begin position="80"/>
        <end position="309"/>
    </location>
</feature>
<dbReference type="GO" id="GO:0051539">
    <property type="term" value="F:4 iron, 4 sulfur cluster binding"/>
    <property type="evidence" value="ECO:0007669"/>
    <property type="project" value="UniProtKB-KW"/>
</dbReference>
<feature type="binding site" evidence="15">
    <location>
        <position position="232"/>
    </location>
    <ligand>
        <name>[2Fe-2S] cluster</name>
        <dbReference type="ChEBI" id="CHEBI:190135"/>
    </ligand>
</feature>
<dbReference type="Pfam" id="PF04055">
    <property type="entry name" value="Radical_SAM"/>
    <property type="match status" value="1"/>
</dbReference>
<keyword evidence="18" id="KW-1185">Reference proteome</keyword>
<dbReference type="GO" id="GO:0005739">
    <property type="term" value="C:mitochondrion"/>
    <property type="evidence" value="ECO:0007669"/>
    <property type="project" value="TreeGrafter"/>
</dbReference>
<evidence type="ECO:0000256" key="12">
    <source>
        <dbReference type="ARBA" id="ARBA00023014"/>
    </source>
</evidence>
<comment type="cofactor">
    <cofactor evidence="14">
        <name>[2Fe-2S] cluster</name>
        <dbReference type="ChEBI" id="CHEBI:190135"/>
    </cofactor>
</comment>
<dbReference type="PIRSF" id="PIRSF001619">
    <property type="entry name" value="Biotin_synth"/>
    <property type="match status" value="1"/>
</dbReference>
<keyword evidence="8 15" id="KW-0479">Metal-binding</keyword>
<dbReference type="EMBL" id="MSFL01000007">
    <property type="protein sequence ID" value="PWY86807.1"/>
    <property type="molecule type" value="Genomic_DNA"/>
</dbReference>
<dbReference type="SFLD" id="SFLDG01278">
    <property type="entry name" value="biotin_synthase_like"/>
    <property type="match status" value="1"/>
</dbReference>
<gene>
    <name evidence="17" type="ORF">BO70DRAFT_360515</name>
</gene>
<dbReference type="InterPro" id="IPR013785">
    <property type="entry name" value="Aldolase_TIM"/>
</dbReference>
<sequence length="380" mass="41621">MSLPRALPRALLRRSYGTVQSSPSTASIASRIPVALQEATAAVAPRTSWTREEVQHIYETPLNQLTYAAAAIHRRFHDPSAIQMCTLMNIKTGGCSEDCSYCAQSSRHSTGLKATKMSPVDDVLTAARIAKANGSTRFCMGAAWRDMRGRKTSLKNIKQMVSGVRDMGMEVCVTLGMIDDTQAKELKEAGLTAYNHNLDTSREFYPSIITTRSYDERLQTLAHVRDAGINVCSGGILGLGEEDKDRVGLIHTVSSLPKHPESFPVNALVPIPGTPLGERKMISFDKLLRTIATARIVLPATIVRLAAGRISLSEEQQVQCFMAGANAVFTGEKMLTTECNGWDEDREMFEKWGFYPMKSFEKGEEVTVLEGEAAPVAARS</sequence>
<name>A0A317WP03_9EURO</name>
<feature type="binding site" evidence="15">
    <location>
        <position position="139"/>
    </location>
    <ligand>
        <name>[2Fe-2S] cluster</name>
        <dbReference type="ChEBI" id="CHEBI:190135"/>
    </ligand>
</feature>
<evidence type="ECO:0000259" key="16">
    <source>
        <dbReference type="PROSITE" id="PS51918"/>
    </source>
</evidence>
<feature type="binding site" evidence="15">
    <location>
        <position position="99"/>
    </location>
    <ligand>
        <name>[4Fe-4S] cluster</name>
        <dbReference type="ChEBI" id="CHEBI:49883"/>
        <note>4Fe-4S-S-AdoMet</note>
    </ligand>
</feature>
<evidence type="ECO:0000256" key="6">
    <source>
        <dbReference type="ARBA" id="ARBA00022691"/>
    </source>
</evidence>
<feature type="binding site" evidence="15">
    <location>
        <position position="304"/>
    </location>
    <ligand>
        <name>[2Fe-2S] cluster</name>
        <dbReference type="ChEBI" id="CHEBI:190135"/>
    </ligand>
</feature>
<evidence type="ECO:0000256" key="15">
    <source>
        <dbReference type="PIRSR" id="PIRSR001619-1"/>
    </source>
</evidence>
<feature type="binding site" evidence="15">
    <location>
        <position position="102"/>
    </location>
    <ligand>
        <name>[4Fe-4S] cluster</name>
        <dbReference type="ChEBI" id="CHEBI:49883"/>
        <note>4Fe-4S-S-AdoMet</note>
    </ligand>
</feature>
<dbReference type="InterPro" id="IPR058240">
    <property type="entry name" value="rSAM_sf"/>
</dbReference>
<dbReference type="PROSITE" id="PS51918">
    <property type="entry name" value="RADICAL_SAM"/>
    <property type="match status" value="1"/>
</dbReference>
<keyword evidence="10" id="KW-0809">Transit peptide</keyword>
<dbReference type="GO" id="GO:0051537">
    <property type="term" value="F:2 iron, 2 sulfur cluster binding"/>
    <property type="evidence" value="ECO:0007669"/>
    <property type="project" value="UniProtKB-KW"/>
</dbReference>
<dbReference type="Gene3D" id="3.20.20.70">
    <property type="entry name" value="Aldolase class I"/>
    <property type="match status" value="1"/>
</dbReference>
<dbReference type="PANTHER" id="PTHR22976">
    <property type="entry name" value="BIOTIN SYNTHASE"/>
    <property type="match status" value="1"/>
</dbReference>
<proteinExistence type="inferred from homology"/>
<evidence type="ECO:0000256" key="11">
    <source>
        <dbReference type="ARBA" id="ARBA00023004"/>
    </source>
</evidence>
<comment type="caution">
    <text evidence="17">The sequence shown here is derived from an EMBL/GenBank/DDBJ whole genome shotgun (WGS) entry which is preliminary data.</text>
</comment>
<dbReference type="InterPro" id="IPR002684">
    <property type="entry name" value="Biotin_synth/BioAB"/>
</dbReference>
<feature type="binding site" evidence="15">
    <location>
        <position position="95"/>
    </location>
    <ligand>
        <name>[4Fe-4S] cluster</name>
        <dbReference type="ChEBI" id="CHEBI:49883"/>
        <note>4Fe-4S-S-AdoMet</note>
    </ligand>
</feature>
<keyword evidence="9" id="KW-0093">Biotin biosynthesis</keyword>
<protein>
    <recommendedName>
        <fullName evidence="3">biotin synthase</fullName>
        <ecNumber evidence="3">2.8.1.6</ecNumber>
    </recommendedName>
</protein>
<keyword evidence="13" id="KW-0496">Mitochondrion</keyword>
<dbReference type="SUPFAM" id="SSF102114">
    <property type="entry name" value="Radical SAM enzymes"/>
    <property type="match status" value="1"/>
</dbReference>
<dbReference type="InterPro" id="IPR006638">
    <property type="entry name" value="Elp3/MiaA/NifB-like_rSAM"/>
</dbReference>
<evidence type="ECO:0000256" key="2">
    <source>
        <dbReference type="ARBA" id="ARBA00010765"/>
    </source>
</evidence>
<comment type="similarity">
    <text evidence="2">Belongs to the radical SAM superfamily. Biotin synthase family.</text>
</comment>
<keyword evidence="5" id="KW-0808">Transferase</keyword>
<evidence type="ECO:0000256" key="10">
    <source>
        <dbReference type="ARBA" id="ARBA00022946"/>
    </source>
</evidence>
<dbReference type="FunFam" id="3.20.20.70:FF:000011">
    <property type="entry name" value="Biotin synthase"/>
    <property type="match status" value="1"/>
</dbReference>
<dbReference type="SFLD" id="SFLDF00272">
    <property type="entry name" value="biotin_synthase"/>
    <property type="match status" value="1"/>
</dbReference>
<dbReference type="InterPro" id="IPR010722">
    <property type="entry name" value="BATS_dom"/>
</dbReference>
<dbReference type="InterPro" id="IPR007197">
    <property type="entry name" value="rSAM"/>
</dbReference>
<dbReference type="GeneID" id="37065033"/>
<evidence type="ECO:0000256" key="8">
    <source>
        <dbReference type="ARBA" id="ARBA00022723"/>
    </source>
</evidence>
<dbReference type="PANTHER" id="PTHR22976:SF2">
    <property type="entry name" value="BIOTIN SYNTHASE, MITOCHONDRIAL"/>
    <property type="match status" value="1"/>
</dbReference>
<dbReference type="HAMAP" id="MF_01694">
    <property type="entry name" value="BioB"/>
    <property type="match status" value="1"/>
</dbReference>